<proteinExistence type="predicted"/>
<keyword evidence="2" id="KW-1185">Reference proteome</keyword>
<dbReference type="EMBL" id="CP063409">
    <property type="protein sequence ID" value="QSZ35654.1"/>
    <property type="molecule type" value="Genomic_DNA"/>
</dbReference>
<protein>
    <submittedName>
        <fullName evidence="1">Uncharacterized protein</fullName>
    </submittedName>
</protein>
<evidence type="ECO:0000313" key="2">
    <source>
        <dbReference type="Proteomes" id="UP000672032"/>
    </source>
</evidence>
<gene>
    <name evidence="1" type="ORF">DSL72_008524</name>
</gene>
<reference evidence="1" key="1">
    <citation type="submission" date="2020-10" db="EMBL/GenBank/DDBJ databases">
        <title>Genome Sequence of Monilinia vaccinii-corymbosi Sheds Light on Mummy Berry Disease Infection of Blueberry and Mating Type.</title>
        <authorList>
            <person name="Yow A.G."/>
            <person name="Zhang Y."/>
            <person name="Bansal K."/>
            <person name="Eacker S.M."/>
            <person name="Sullivan S."/>
            <person name="Liachko I."/>
            <person name="Cubeta M.A."/>
            <person name="Rollins J.A."/>
            <person name="Ashrafi H."/>
        </authorList>
    </citation>
    <scope>NUCLEOTIDE SEQUENCE</scope>
    <source>
        <strain evidence="1">RL-1</strain>
    </source>
</reference>
<dbReference type="Proteomes" id="UP000672032">
    <property type="component" value="Chromosome 5"/>
</dbReference>
<name>A0A8A3PL19_9HELO</name>
<sequence length="113" mass="12573">MGGDNGIPVPGLAVLISTGATKESHAGFSHVLKLRYDEWTDFASQHYVSCYAVLSHKEDHILIERRPFASLSSHNPTCSSPRERAREEISRVFPSMPYIEKVSPLPPSHRICA</sequence>
<organism evidence="1 2">
    <name type="scientific">Monilinia vaccinii-corymbosi</name>
    <dbReference type="NCBI Taxonomy" id="61207"/>
    <lineage>
        <taxon>Eukaryota</taxon>
        <taxon>Fungi</taxon>
        <taxon>Dikarya</taxon>
        <taxon>Ascomycota</taxon>
        <taxon>Pezizomycotina</taxon>
        <taxon>Leotiomycetes</taxon>
        <taxon>Helotiales</taxon>
        <taxon>Sclerotiniaceae</taxon>
        <taxon>Monilinia</taxon>
    </lineage>
</organism>
<accession>A0A8A3PL19</accession>
<dbReference type="AlphaFoldDB" id="A0A8A3PL19"/>
<evidence type="ECO:0000313" key="1">
    <source>
        <dbReference type="EMBL" id="QSZ35654.1"/>
    </source>
</evidence>